<protein>
    <submittedName>
        <fullName evidence="1">Uncharacterized protein</fullName>
    </submittedName>
</protein>
<organism evidence="1 2">
    <name type="scientific">Naganishia adeliensis</name>
    <dbReference type="NCBI Taxonomy" id="92952"/>
    <lineage>
        <taxon>Eukaryota</taxon>
        <taxon>Fungi</taxon>
        <taxon>Dikarya</taxon>
        <taxon>Basidiomycota</taxon>
        <taxon>Agaricomycotina</taxon>
        <taxon>Tremellomycetes</taxon>
        <taxon>Filobasidiales</taxon>
        <taxon>Filobasidiaceae</taxon>
        <taxon>Naganishia</taxon>
    </lineage>
</organism>
<sequence>MSAVTATAQRVWLQTARGSPSDVLVVKEDAPIPKPGPSEVLVKVHSVSLNPVGYKLMGILPWPLAKLPMIPEGDFAGWIADPNGHESKWKINDEVIGLVEIPVRIKEGKGAMAQYIVVDASRLVPKPSVSWDQAAGLPTVGMTAQQGLFEHGKLKAGDRVMINGGSSSVGAIAIQLAKNCGATVVTSCSGPKTEMVKGFGADEVLDYTASPLGEQLAKLPPVDVVFDAIGTQSLYNSSPSFLKATGQYVSISLDTHGVGMVGTVKLSLSTMSNFLRPAMLGGTNRPYKLFFMHWSEDDMKTLTGLMAEGKLKVPVDSKYPSDKQGVLAAYEKLMSNKAKGKVIVEMQ</sequence>
<evidence type="ECO:0000313" key="1">
    <source>
        <dbReference type="EMBL" id="KAJ9117259.1"/>
    </source>
</evidence>
<dbReference type="Proteomes" id="UP001230649">
    <property type="component" value="Unassembled WGS sequence"/>
</dbReference>
<reference evidence="1" key="1">
    <citation type="submission" date="2023-04" db="EMBL/GenBank/DDBJ databases">
        <title>Draft Genome sequencing of Naganishia species isolated from polar environments using Oxford Nanopore Technology.</title>
        <authorList>
            <person name="Leo P."/>
            <person name="Venkateswaran K."/>
        </authorList>
    </citation>
    <scope>NUCLEOTIDE SEQUENCE</scope>
    <source>
        <strain evidence="1">MNA-CCFEE 5262</strain>
    </source>
</reference>
<gene>
    <name evidence="1" type="ORF">QFC20_000404</name>
</gene>
<comment type="caution">
    <text evidence="1">The sequence shown here is derived from an EMBL/GenBank/DDBJ whole genome shotgun (WGS) entry which is preliminary data.</text>
</comment>
<name>A0ACC2X1G1_9TREE</name>
<evidence type="ECO:0000313" key="2">
    <source>
        <dbReference type="Proteomes" id="UP001230649"/>
    </source>
</evidence>
<dbReference type="EMBL" id="JASBWS010000002">
    <property type="protein sequence ID" value="KAJ9117259.1"/>
    <property type="molecule type" value="Genomic_DNA"/>
</dbReference>
<accession>A0ACC2X1G1</accession>
<keyword evidence="2" id="KW-1185">Reference proteome</keyword>
<proteinExistence type="predicted"/>